<sequence>MLFEQWRSEGAWDKFHKNHYDWWTFPINIRSRFGAKYMIDEESVEILKGDELFIQNLKRCAFLLLESWGWNLYELKLIDNPDENQSWQNWAVRLYKCALSLKIFGCESELKSVVGYACFLLSNGHNLVHNKYNFEEFFLNEYRNGKL</sequence>
<evidence type="ECO:0000313" key="1">
    <source>
        <dbReference type="EMBL" id="MPN17395.1"/>
    </source>
</evidence>
<reference evidence="1" key="1">
    <citation type="submission" date="2019-08" db="EMBL/GenBank/DDBJ databases">
        <authorList>
            <person name="Kucharzyk K."/>
            <person name="Murdoch R.W."/>
            <person name="Higgins S."/>
            <person name="Loffler F."/>
        </authorList>
    </citation>
    <scope>NUCLEOTIDE SEQUENCE</scope>
</reference>
<organism evidence="1">
    <name type="scientific">bioreactor metagenome</name>
    <dbReference type="NCBI Taxonomy" id="1076179"/>
    <lineage>
        <taxon>unclassified sequences</taxon>
        <taxon>metagenomes</taxon>
        <taxon>ecological metagenomes</taxon>
    </lineage>
</organism>
<evidence type="ECO:0008006" key="2">
    <source>
        <dbReference type="Google" id="ProtNLM"/>
    </source>
</evidence>
<accession>A0A645FSG4</accession>
<dbReference type="AlphaFoldDB" id="A0A645FSG4"/>
<gene>
    <name evidence="1" type="ORF">SDC9_164748</name>
</gene>
<protein>
    <recommendedName>
        <fullName evidence="2">Opioid growth factor receptor (OGFr) conserved domain-containing protein</fullName>
    </recommendedName>
</protein>
<dbReference type="EMBL" id="VSSQ01064510">
    <property type="protein sequence ID" value="MPN17395.1"/>
    <property type="molecule type" value="Genomic_DNA"/>
</dbReference>
<comment type="caution">
    <text evidence="1">The sequence shown here is derived from an EMBL/GenBank/DDBJ whole genome shotgun (WGS) entry which is preliminary data.</text>
</comment>
<name>A0A645FSG4_9ZZZZ</name>
<proteinExistence type="predicted"/>